<evidence type="ECO:0000313" key="3">
    <source>
        <dbReference type="Proteomes" id="UP001163046"/>
    </source>
</evidence>
<accession>A0A9W9ZFZ3</accession>
<protein>
    <recommendedName>
        <fullName evidence="4">Tetratricopeptide repeat protein</fullName>
    </recommendedName>
</protein>
<keyword evidence="3" id="KW-1185">Reference proteome</keyword>
<reference evidence="2" key="1">
    <citation type="submission" date="2023-01" db="EMBL/GenBank/DDBJ databases">
        <title>Genome assembly of the deep-sea coral Lophelia pertusa.</title>
        <authorList>
            <person name="Herrera S."/>
            <person name="Cordes E."/>
        </authorList>
    </citation>
    <scope>NUCLEOTIDE SEQUENCE</scope>
    <source>
        <strain evidence="2">USNM1676648</strain>
        <tissue evidence="2">Polyp</tissue>
    </source>
</reference>
<keyword evidence="1" id="KW-1133">Transmembrane helix</keyword>
<evidence type="ECO:0000313" key="2">
    <source>
        <dbReference type="EMBL" id="KAJ7380962.1"/>
    </source>
</evidence>
<dbReference type="SUPFAM" id="SSF48452">
    <property type="entry name" value="TPR-like"/>
    <property type="match status" value="1"/>
</dbReference>
<gene>
    <name evidence="2" type="ORF">OS493_004554</name>
</gene>
<dbReference type="EMBL" id="MU826351">
    <property type="protein sequence ID" value="KAJ7380962.1"/>
    <property type="molecule type" value="Genomic_DNA"/>
</dbReference>
<sequence>AFDMNNLDELQELEVVLQAITIASIVAFFLFNTSRVLKAVELWKECLIILNNKALDKNNMIIKLYYEQICWIVIEGCCRINDYQTGIKYGRELLALYRQSGERTKERMVLFKLETLHQRQGDNVEAKELFEEAL</sequence>
<feature type="non-terminal residue" evidence="2">
    <location>
        <position position="1"/>
    </location>
</feature>
<feature type="transmembrane region" description="Helical" evidence="1">
    <location>
        <begin position="15"/>
        <end position="34"/>
    </location>
</feature>
<keyword evidence="1" id="KW-0812">Transmembrane</keyword>
<evidence type="ECO:0008006" key="4">
    <source>
        <dbReference type="Google" id="ProtNLM"/>
    </source>
</evidence>
<dbReference type="InterPro" id="IPR011990">
    <property type="entry name" value="TPR-like_helical_dom_sf"/>
</dbReference>
<dbReference type="Proteomes" id="UP001163046">
    <property type="component" value="Unassembled WGS sequence"/>
</dbReference>
<dbReference type="OrthoDB" id="10529690at2759"/>
<keyword evidence="1" id="KW-0472">Membrane</keyword>
<proteinExistence type="predicted"/>
<dbReference type="Gene3D" id="1.25.40.10">
    <property type="entry name" value="Tetratricopeptide repeat domain"/>
    <property type="match status" value="1"/>
</dbReference>
<name>A0A9W9ZFZ3_9CNID</name>
<organism evidence="2 3">
    <name type="scientific">Desmophyllum pertusum</name>
    <dbReference type="NCBI Taxonomy" id="174260"/>
    <lineage>
        <taxon>Eukaryota</taxon>
        <taxon>Metazoa</taxon>
        <taxon>Cnidaria</taxon>
        <taxon>Anthozoa</taxon>
        <taxon>Hexacorallia</taxon>
        <taxon>Scleractinia</taxon>
        <taxon>Caryophylliina</taxon>
        <taxon>Caryophylliidae</taxon>
        <taxon>Desmophyllum</taxon>
    </lineage>
</organism>
<comment type="caution">
    <text evidence="2">The sequence shown here is derived from an EMBL/GenBank/DDBJ whole genome shotgun (WGS) entry which is preliminary data.</text>
</comment>
<dbReference type="AlphaFoldDB" id="A0A9W9ZFZ3"/>
<evidence type="ECO:0000256" key="1">
    <source>
        <dbReference type="SAM" id="Phobius"/>
    </source>
</evidence>